<dbReference type="Proteomes" id="UP000704529">
    <property type="component" value="Unassembled WGS sequence"/>
</dbReference>
<dbReference type="Proteomes" id="UP000584663">
    <property type="component" value="Unassembled WGS sequence"/>
</dbReference>
<name>A0AA41DEB2_9SPHN</name>
<dbReference type="SUPFAM" id="SSF143100">
    <property type="entry name" value="TTHA1013/TTHA0281-like"/>
    <property type="match status" value="1"/>
</dbReference>
<organism evidence="3 5">
    <name type="scientific">Sphingomonas yabuuchiae</name>
    <dbReference type="NCBI Taxonomy" id="172044"/>
    <lineage>
        <taxon>Bacteria</taxon>
        <taxon>Pseudomonadati</taxon>
        <taxon>Pseudomonadota</taxon>
        <taxon>Alphaproteobacteria</taxon>
        <taxon>Sphingomonadales</taxon>
        <taxon>Sphingomonadaceae</taxon>
        <taxon>Sphingomonas</taxon>
    </lineage>
</organism>
<dbReference type="InterPro" id="IPR035069">
    <property type="entry name" value="TTHA1013/TTHA0281-like"/>
</dbReference>
<keyword evidence="4" id="KW-1185">Reference proteome</keyword>
<sequence>MAIAYYPAIIERAPDGYGVFFPDVPGCTSHGSTLQQAARNAEVALNGHIKVSVEYGDEIPAPSDLDAVARDPDVDEAARILVRADLPGKQRRINVTMDEGLLAAIDRASTNRSGFLAEGARMLLAARG</sequence>
<evidence type="ECO:0000313" key="5">
    <source>
        <dbReference type="Proteomes" id="UP000704529"/>
    </source>
</evidence>
<dbReference type="InterPro" id="IPR031807">
    <property type="entry name" value="HicB-like"/>
</dbReference>
<proteinExistence type="predicted"/>
<dbReference type="Pfam" id="PF15919">
    <property type="entry name" value="HicB_lk_antitox"/>
    <property type="match status" value="1"/>
</dbReference>
<reference evidence="2 4" key="1">
    <citation type="submission" date="2020-08" db="EMBL/GenBank/DDBJ databases">
        <title>Genomic Encyclopedia of Type Strains, Phase IV (KMG-IV): sequencing the most valuable type-strain genomes for metagenomic binning, comparative biology and taxonomic classification.</title>
        <authorList>
            <person name="Goeker M."/>
        </authorList>
    </citation>
    <scope>NUCLEOTIDE SEQUENCE [LARGE SCALE GENOMIC DNA]</scope>
    <source>
        <strain evidence="2 4">DSM 14562</strain>
    </source>
</reference>
<dbReference type="Gene3D" id="3.30.160.250">
    <property type="match status" value="1"/>
</dbReference>
<evidence type="ECO:0000313" key="2">
    <source>
        <dbReference type="EMBL" id="MBB4609611.1"/>
    </source>
</evidence>
<dbReference type="InterPro" id="IPR051404">
    <property type="entry name" value="TA_system_antitoxin"/>
</dbReference>
<dbReference type="PANTHER" id="PTHR34504">
    <property type="entry name" value="ANTITOXIN HICB"/>
    <property type="match status" value="1"/>
</dbReference>
<evidence type="ECO:0000313" key="4">
    <source>
        <dbReference type="Proteomes" id="UP000584663"/>
    </source>
</evidence>
<dbReference type="EMBL" id="JACHNX010000006">
    <property type="protein sequence ID" value="MBB4609611.1"/>
    <property type="molecule type" value="Genomic_DNA"/>
</dbReference>
<reference evidence="3" key="2">
    <citation type="submission" date="2021-01" db="EMBL/GenBank/DDBJ databases">
        <title>Genome Sequencing of Type Strains.</title>
        <authorList>
            <person name="Lemaire J.F."/>
            <person name="Inderbitzin P."/>
            <person name="Collins S.B."/>
            <person name="Wespe N."/>
            <person name="Knight-Connoni V."/>
        </authorList>
    </citation>
    <scope>NUCLEOTIDE SEQUENCE</scope>
    <source>
        <strain evidence="3">DSM 14562</strain>
    </source>
</reference>
<evidence type="ECO:0000259" key="1">
    <source>
        <dbReference type="Pfam" id="PF15919"/>
    </source>
</evidence>
<dbReference type="PANTHER" id="PTHR34504:SF2">
    <property type="entry name" value="UPF0150 PROTEIN SSL0259"/>
    <property type="match status" value="1"/>
</dbReference>
<dbReference type="EMBL" id="JAFHKU010000123">
    <property type="protein sequence ID" value="MBN3557922.1"/>
    <property type="molecule type" value="Genomic_DNA"/>
</dbReference>
<feature type="domain" description="HicB-like antitoxin of toxin-antitoxin system" evidence="1">
    <location>
        <begin position="6"/>
        <end position="118"/>
    </location>
</feature>
<accession>A0AA41DEB2</accession>
<comment type="caution">
    <text evidence="3">The sequence shown here is derived from an EMBL/GenBank/DDBJ whole genome shotgun (WGS) entry which is preliminary data.</text>
</comment>
<dbReference type="RefSeq" id="WP_184105528.1">
    <property type="nucleotide sequence ID" value="NZ_JACHNX010000006.1"/>
</dbReference>
<dbReference type="CDD" id="cd22231">
    <property type="entry name" value="RHH_NikR_HicB-like"/>
    <property type="match status" value="1"/>
</dbReference>
<dbReference type="AlphaFoldDB" id="A0AA41DEB2"/>
<gene>
    <name evidence="2" type="ORF">GGQ89_001833</name>
    <name evidence="3" type="ORF">JYA60_06745</name>
</gene>
<evidence type="ECO:0000313" key="3">
    <source>
        <dbReference type="EMBL" id="MBN3557922.1"/>
    </source>
</evidence>
<protein>
    <submittedName>
        <fullName evidence="2">RNase H-like HicB family nuclease</fullName>
    </submittedName>
    <submittedName>
        <fullName evidence="3">Type II toxin-antitoxin system HicB family antitoxin</fullName>
    </submittedName>
</protein>